<dbReference type="InterPro" id="IPR011990">
    <property type="entry name" value="TPR-like_helical_dom_sf"/>
</dbReference>
<reference evidence="1 2" key="1">
    <citation type="journal article" date="2024" name="Nat. Commun.">
        <title>Phylogenomics reveals the evolutionary origins of lichenization in chlorophyte algae.</title>
        <authorList>
            <person name="Puginier C."/>
            <person name="Libourel C."/>
            <person name="Otte J."/>
            <person name="Skaloud P."/>
            <person name="Haon M."/>
            <person name="Grisel S."/>
            <person name="Petersen M."/>
            <person name="Berrin J.G."/>
            <person name="Delaux P.M."/>
            <person name="Dal Grande F."/>
            <person name="Keller J."/>
        </authorList>
    </citation>
    <scope>NUCLEOTIDE SEQUENCE [LARGE SCALE GENOMIC DNA]</scope>
    <source>
        <strain evidence="1 2">SAG 2043</strain>
    </source>
</reference>
<evidence type="ECO:0000313" key="1">
    <source>
        <dbReference type="EMBL" id="KAK9812810.1"/>
    </source>
</evidence>
<dbReference type="EMBL" id="JALJOR010000008">
    <property type="protein sequence ID" value="KAK9812810.1"/>
    <property type="molecule type" value="Genomic_DNA"/>
</dbReference>
<dbReference type="Gene3D" id="3.40.50.300">
    <property type="entry name" value="P-loop containing nucleotide triphosphate hydrolases"/>
    <property type="match status" value="1"/>
</dbReference>
<dbReference type="Gene3D" id="1.25.40.10">
    <property type="entry name" value="Tetratricopeptide repeat domain"/>
    <property type="match status" value="2"/>
</dbReference>
<keyword evidence="2" id="KW-1185">Reference proteome</keyword>
<dbReference type="PANTHER" id="PTHR47691">
    <property type="entry name" value="REGULATOR-RELATED"/>
    <property type="match status" value="1"/>
</dbReference>
<organism evidence="1 2">
    <name type="scientific">[Myrmecia] bisecta</name>
    <dbReference type="NCBI Taxonomy" id="41462"/>
    <lineage>
        <taxon>Eukaryota</taxon>
        <taxon>Viridiplantae</taxon>
        <taxon>Chlorophyta</taxon>
        <taxon>core chlorophytes</taxon>
        <taxon>Trebouxiophyceae</taxon>
        <taxon>Trebouxiales</taxon>
        <taxon>Trebouxiaceae</taxon>
        <taxon>Myrmecia</taxon>
    </lineage>
</organism>
<dbReference type="InterPro" id="IPR027417">
    <property type="entry name" value="P-loop_NTPase"/>
</dbReference>
<dbReference type="SUPFAM" id="SSF52540">
    <property type="entry name" value="P-loop containing nucleoside triphosphate hydrolases"/>
    <property type="match status" value="1"/>
</dbReference>
<dbReference type="Pfam" id="PF13424">
    <property type="entry name" value="TPR_12"/>
    <property type="match status" value="1"/>
</dbReference>
<sequence length="547" mass="59300">MRCSASKPRDCEAHQQDLQGMQHYVPTLQLVGRDVEVQAALLELQSTGCVLFIGAPGQGKSALAWKVGSVLWDAKTLPGGAFVVDLAAAEEAAPSATFANAAELGSTRVAQTVALQLIAQLQASRDAPALNAEQGWATVEHWLRMLNHHGQTALIILENAECMQANEECKLLLQTLQELPSIKLLITSRAADNFGLATLAYVSALSGTAALQLLQSACPADWNARAAAEVARLCGGNAQLLSVITGFLSAGRCTLQGAAHHAAHSEQPGEAPELLTTLDALKELARALEATQQCERALDVYRDIAHILDILGTPLEDVETLNCMEKAANRLLSSHDHGDFYVEPFPASRWDKAEALFSKVFYSRKQCLGPDHADTIRVMCSFVELRLVPYVGDDGDDDPQDRSNQAEWLCQDAIKCIRDKHGELHPALLEPYAALIDVHNHQAQLWDYNPSASDSFREDAVRVEGVLELINRHRWAGPTSSPQRIDPSGQHTAAVSHCRRDLKLVQRVYGAEDGRTLASMEGLAVALRQVGQHGEAADLLGQVLAVQ</sequence>
<dbReference type="AlphaFoldDB" id="A0AAW1PWQ3"/>
<name>A0AAW1PWQ3_9CHLO</name>
<comment type="caution">
    <text evidence="1">The sequence shown here is derived from an EMBL/GenBank/DDBJ whole genome shotgun (WGS) entry which is preliminary data.</text>
</comment>
<dbReference type="Proteomes" id="UP001489004">
    <property type="component" value="Unassembled WGS sequence"/>
</dbReference>
<gene>
    <name evidence="1" type="ORF">WJX72_004198</name>
</gene>
<protein>
    <submittedName>
        <fullName evidence="1">Uncharacterized protein</fullName>
    </submittedName>
</protein>
<dbReference type="PANTHER" id="PTHR47691:SF3">
    <property type="entry name" value="HTH-TYPE TRANSCRIPTIONAL REGULATOR RV0890C-RELATED"/>
    <property type="match status" value="1"/>
</dbReference>
<evidence type="ECO:0000313" key="2">
    <source>
        <dbReference type="Proteomes" id="UP001489004"/>
    </source>
</evidence>
<accession>A0AAW1PWQ3</accession>
<proteinExistence type="predicted"/>